<dbReference type="Proteomes" id="UP000478837">
    <property type="component" value="Unassembled WGS sequence"/>
</dbReference>
<dbReference type="Pfam" id="PF02604">
    <property type="entry name" value="PhdYeFM_antitox"/>
    <property type="match status" value="1"/>
</dbReference>
<dbReference type="AlphaFoldDB" id="A0A6L9MYY7"/>
<dbReference type="Gene3D" id="3.40.50.1010">
    <property type="entry name" value="5'-nuclease"/>
    <property type="match status" value="1"/>
</dbReference>
<protein>
    <recommendedName>
        <fullName evidence="2">Antitoxin</fullName>
    </recommendedName>
</protein>
<dbReference type="EMBL" id="JAAAWP010000016">
    <property type="protein sequence ID" value="NDW23213.1"/>
    <property type="molecule type" value="Genomic_DNA"/>
</dbReference>
<organism evidence="4 5">
    <name type="scientific">Alteromonas hispanica</name>
    <dbReference type="NCBI Taxonomy" id="315421"/>
    <lineage>
        <taxon>Bacteria</taxon>
        <taxon>Pseudomonadati</taxon>
        <taxon>Pseudomonadota</taxon>
        <taxon>Gammaproteobacteria</taxon>
        <taxon>Alteromonadales</taxon>
        <taxon>Alteromonadaceae</taxon>
        <taxon>Alteromonas/Salinimonas group</taxon>
        <taxon>Alteromonas</taxon>
    </lineage>
</organism>
<comment type="similarity">
    <text evidence="1 2">Belongs to the phD/YefM antitoxin family.</text>
</comment>
<dbReference type="SUPFAM" id="SSF143120">
    <property type="entry name" value="YefM-like"/>
    <property type="match status" value="1"/>
</dbReference>
<dbReference type="InterPro" id="IPR029060">
    <property type="entry name" value="PIN-like_dom_sf"/>
</dbReference>
<dbReference type="NCBIfam" id="TIGR01552">
    <property type="entry name" value="phd_fam"/>
    <property type="match status" value="1"/>
</dbReference>
<accession>A0A6L9MYY7</accession>
<dbReference type="PANTHER" id="PTHR36173">
    <property type="entry name" value="RIBONUCLEASE VAPC16-RELATED"/>
    <property type="match status" value="1"/>
</dbReference>
<comment type="function">
    <text evidence="2">Antitoxin component of a type II toxin-antitoxin (TA) system.</text>
</comment>
<dbReference type="PANTHER" id="PTHR36173:SF2">
    <property type="entry name" value="RIBONUCLEASE VAPC16"/>
    <property type="match status" value="1"/>
</dbReference>
<evidence type="ECO:0000256" key="1">
    <source>
        <dbReference type="ARBA" id="ARBA00009981"/>
    </source>
</evidence>
<reference evidence="4 5" key="1">
    <citation type="submission" date="2020-01" db="EMBL/GenBank/DDBJ databases">
        <title>Genomes of bacteria type strains.</title>
        <authorList>
            <person name="Chen J."/>
            <person name="Zhu S."/>
            <person name="Yang J."/>
        </authorList>
    </citation>
    <scope>NUCLEOTIDE SEQUENCE [LARGE SCALE GENOMIC DNA]</scope>
    <source>
        <strain evidence="4 5">LMG 22958</strain>
    </source>
</reference>
<dbReference type="Pfam" id="PF01850">
    <property type="entry name" value="PIN"/>
    <property type="match status" value="1"/>
</dbReference>
<dbReference type="InterPro" id="IPR006442">
    <property type="entry name" value="Antitoxin_Phd/YefM"/>
</dbReference>
<sequence length="171" mass="19143">MQTNMHEAKSKLFQLVELALSGEEVVISRAGKPAVKLVPFKDQKERVFGQFKGQVIASDDFDSKEVNDDIANCPPENAIYISAATVWEMSIKQQMGKLKVPDDIESLIEELGFNALPISLFHGQQAGKLPMYHRAPFDRMLIALAQAEGLQILTKDEYFPDYSVRLIDASK</sequence>
<dbReference type="InterPro" id="IPR036165">
    <property type="entry name" value="YefM-like_sf"/>
</dbReference>
<dbReference type="InterPro" id="IPR041705">
    <property type="entry name" value="PIN_Sll0205"/>
</dbReference>
<gene>
    <name evidence="4" type="ORF">GTW09_16985</name>
</gene>
<dbReference type="RefSeq" id="WP_163112816.1">
    <property type="nucleotide sequence ID" value="NZ_JAAAWP010000016.1"/>
</dbReference>
<dbReference type="Gene3D" id="3.40.1620.10">
    <property type="entry name" value="YefM-like domain"/>
    <property type="match status" value="1"/>
</dbReference>
<evidence type="ECO:0000313" key="4">
    <source>
        <dbReference type="EMBL" id="NDW23213.1"/>
    </source>
</evidence>
<evidence type="ECO:0000256" key="2">
    <source>
        <dbReference type="RuleBase" id="RU362080"/>
    </source>
</evidence>
<comment type="caution">
    <text evidence="4">The sequence shown here is derived from an EMBL/GenBank/DDBJ whole genome shotgun (WGS) entry which is preliminary data.</text>
</comment>
<evidence type="ECO:0000313" key="5">
    <source>
        <dbReference type="Proteomes" id="UP000478837"/>
    </source>
</evidence>
<dbReference type="InterPro" id="IPR002716">
    <property type="entry name" value="PIN_dom"/>
</dbReference>
<dbReference type="CDD" id="cd09872">
    <property type="entry name" value="PIN_Sll0205-like"/>
    <property type="match status" value="1"/>
</dbReference>
<dbReference type="InterPro" id="IPR052919">
    <property type="entry name" value="TA_system_RNase"/>
</dbReference>
<proteinExistence type="inferred from homology"/>
<feature type="domain" description="PIN" evidence="3">
    <location>
        <begin position="77"/>
        <end position="162"/>
    </location>
</feature>
<name>A0A6L9MYY7_9ALTE</name>
<evidence type="ECO:0000259" key="3">
    <source>
        <dbReference type="Pfam" id="PF01850"/>
    </source>
</evidence>
<dbReference type="SUPFAM" id="SSF88723">
    <property type="entry name" value="PIN domain-like"/>
    <property type="match status" value="1"/>
</dbReference>
<keyword evidence="5" id="KW-1185">Reference proteome</keyword>